<dbReference type="EMBL" id="AP023356">
    <property type="protein sequence ID" value="BCJ39778.1"/>
    <property type="molecule type" value="Genomic_DNA"/>
</dbReference>
<name>A0ABM7LKL8_9ACTN</name>
<evidence type="ECO:0000256" key="1">
    <source>
        <dbReference type="SAM" id="MobiDB-lite"/>
    </source>
</evidence>
<keyword evidence="3" id="KW-1185">Reference proteome</keyword>
<accession>A0ABM7LKL8</accession>
<organism evidence="2 3">
    <name type="scientific">Actinoplanes ianthinogenes</name>
    <dbReference type="NCBI Taxonomy" id="122358"/>
    <lineage>
        <taxon>Bacteria</taxon>
        <taxon>Bacillati</taxon>
        <taxon>Actinomycetota</taxon>
        <taxon>Actinomycetes</taxon>
        <taxon>Micromonosporales</taxon>
        <taxon>Micromonosporaceae</taxon>
        <taxon>Actinoplanes</taxon>
    </lineage>
</organism>
<proteinExistence type="predicted"/>
<reference evidence="2 3" key="1">
    <citation type="submission" date="2020-08" db="EMBL/GenBank/DDBJ databases">
        <title>Whole genome shotgun sequence of Actinoplanes ianthinogenes NBRC 13996.</title>
        <authorList>
            <person name="Komaki H."/>
            <person name="Tamura T."/>
        </authorList>
    </citation>
    <scope>NUCLEOTIDE SEQUENCE [LARGE SCALE GENOMIC DNA]</scope>
    <source>
        <strain evidence="2 3">NBRC 13996</strain>
    </source>
</reference>
<gene>
    <name evidence="2" type="ORF">Aiant_04350</name>
</gene>
<feature type="compositionally biased region" description="Polar residues" evidence="1">
    <location>
        <begin position="1"/>
        <end position="14"/>
    </location>
</feature>
<evidence type="ECO:0000313" key="2">
    <source>
        <dbReference type="EMBL" id="BCJ39778.1"/>
    </source>
</evidence>
<feature type="region of interest" description="Disordered" evidence="1">
    <location>
        <begin position="1"/>
        <end position="24"/>
    </location>
</feature>
<dbReference type="Proteomes" id="UP000676967">
    <property type="component" value="Chromosome"/>
</dbReference>
<sequence length="71" mass="7725">MVSSSPGAIPSATTRPRVARLSHRSMATIRRATGVKKGASLTARQNFLQITIKSVSNRTAPRRHQGGTQRR</sequence>
<evidence type="ECO:0000313" key="3">
    <source>
        <dbReference type="Proteomes" id="UP000676967"/>
    </source>
</evidence>
<protein>
    <submittedName>
        <fullName evidence="2">Uncharacterized protein</fullName>
    </submittedName>
</protein>